<gene>
    <name evidence="7" type="ORF">OEZ85_012839</name>
</gene>
<dbReference type="PROSITE" id="PS50082">
    <property type="entry name" value="WD_REPEATS_2"/>
    <property type="match status" value="2"/>
</dbReference>
<dbReference type="Proteomes" id="UP001244341">
    <property type="component" value="Chromosome 7b"/>
</dbReference>
<dbReference type="Pfam" id="PF00400">
    <property type="entry name" value="WD40"/>
    <property type="match status" value="1"/>
</dbReference>
<keyword evidence="3" id="KW-0677">Repeat</keyword>
<dbReference type="InterPro" id="IPR001680">
    <property type="entry name" value="WD40_rpt"/>
</dbReference>
<sequence>MAAEAITFSLTLPSRTLRAVPAGDGATQWIVGTTSLREENEVKLLEYDPAHDQLVAKASWVHPEEVWDISCCPGHTGTFVTAHAKVGVYGATLWQASDSGRQLSRVADLKHEGVVRRVLWSQHNTGQLLTVEEGALRTWSVGDAAVQQTACGAPGELEQFWTAAPHPRDPQLALVAAGPGVQLWDVQAMKQVGGIEVAHRMRTWDVSWAPGNEHRFVTGGDDCKLRFWDTRMLSRPEALQEMSGHSHWVWGVAYSPFHEQLLLSSSTDTTVNVWYAPALAKLKGPEAKQQPMGVKSSSQSSLRDADGKAHTYDEHEDSVYGLAWSASDPWLFASMSYDGRLVVNKVPKNIKYKILI</sequence>
<accession>A0ABY8U435</accession>
<dbReference type="SMART" id="SM00320">
    <property type="entry name" value="WD40"/>
    <property type="match status" value="4"/>
</dbReference>
<feature type="region of interest" description="Disordered" evidence="5">
    <location>
        <begin position="286"/>
        <end position="308"/>
    </location>
</feature>
<dbReference type="EMBL" id="CP126214">
    <property type="protein sequence ID" value="WIA16120.1"/>
    <property type="molecule type" value="Genomic_DNA"/>
</dbReference>
<dbReference type="SUPFAM" id="SSF50978">
    <property type="entry name" value="WD40 repeat-like"/>
    <property type="match status" value="1"/>
</dbReference>
<dbReference type="PANTHER" id="PTHR14205">
    <property type="entry name" value="WD-REPEAT PROTEIN"/>
    <property type="match status" value="1"/>
</dbReference>
<organism evidence="7 8">
    <name type="scientific">Tetradesmus obliquus</name>
    <name type="common">Green alga</name>
    <name type="synonym">Acutodesmus obliquus</name>
    <dbReference type="NCBI Taxonomy" id="3088"/>
    <lineage>
        <taxon>Eukaryota</taxon>
        <taxon>Viridiplantae</taxon>
        <taxon>Chlorophyta</taxon>
        <taxon>core chlorophytes</taxon>
        <taxon>Chlorophyceae</taxon>
        <taxon>CS clade</taxon>
        <taxon>Sphaeropleales</taxon>
        <taxon>Scenedesmaceae</taxon>
        <taxon>Tetradesmus</taxon>
    </lineage>
</organism>
<dbReference type="Pfam" id="PF23609">
    <property type="entry name" value="Beta-prop_EIPR1"/>
    <property type="match status" value="1"/>
</dbReference>
<evidence type="ECO:0000256" key="3">
    <source>
        <dbReference type="ARBA" id="ARBA00022737"/>
    </source>
</evidence>
<evidence type="ECO:0000256" key="2">
    <source>
        <dbReference type="ARBA" id="ARBA00022574"/>
    </source>
</evidence>
<evidence type="ECO:0000256" key="5">
    <source>
        <dbReference type="SAM" id="MobiDB-lite"/>
    </source>
</evidence>
<evidence type="ECO:0000256" key="1">
    <source>
        <dbReference type="ARBA" id="ARBA00005672"/>
    </source>
</evidence>
<dbReference type="PROSITE" id="PS50294">
    <property type="entry name" value="WD_REPEATS_REGION"/>
    <property type="match status" value="1"/>
</dbReference>
<dbReference type="InterPro" id="IPR036322">
    <property type="entry name" value="WD40_repeat_dom_sf"/>
</dbReference>
<evidence type="ECO:0000259" key="6">
    <source>
        <dbReference type="Pfam" id="PF23609"/>
    </source>
</evidence>
<dbReference type="InterPro" id="IPR015943">
    <property type="entry name" value="WD40/YVTN_repeat-like_dom_sf"/>
</dbReference>
<name>A0ABY8U435_TETOB</name>
<keyword evidence="2 4" id="KW-0853">WD repeat</keyword>
<evidence type="ECO:0000313" key="8">
    <source>
        <dbReference type="Proteomes" id="UP001244341"/>
    </source>
</evidence>
<proteinExistence type="inferred from homology"/>
<reference evidence="7 8" key="1">
    <citation type="submission" date="2023-05" db="EMBL/GenBank/DDBJ databases">
        <title>A 100% complete, gapless, phased diploid assembly of the Scenedesmus obliquus UTEX 3031 genome.</title>
        <authorList>
            <person name="Biondi T.C."/>
            <person name="Hanschen E.R."/>
            <person name="Kwon T."/>
            <person name="Eng W."/>
            <person name="Kruse C.P.S."/>
            <person name="Koehler S.I."/>
            <person name="Kunde Y."/>
            <person name="Gleasner C.D."/>
            <person name="You Mak K.T."/>
            <person name="Polle J."/>
            <person name="Hovde B.T."/>
            <person name="Starkenburg S.R."/>
        </authorList>
    </citation>
    <scope>NUCLEOTIDE SEQUENCE [LARGE SCALE GENOMIC DNA]</scope>
    <source>
        <strain evidence="7 8">DOE0152z</strain>
    </source>
</reference>
<feature type="domain" description="EIPR1-like beta-propeller" evidence="6">
    <location>
        <begin position="5"/>
        <end position="274"/>
    </location>
</feature>
<dbReference type="InterPro" id="IPR040323">
    <property type="entry name" value="EIPR1"/>
</dbReference>
<evidence type="ECO:0000256" key="4">
    <source>
        <dbReference type="PROSITE-ProRule" id="PRU00221"/>
    </source>
</evidence>
<evidence type="ECO:0000313" key="7">
    <source>
        <dbReference type="EMBL" id="WIA16120.1"/>
    </source>
</evidence>
<feature type="repeat" description="WD" evidence="4">
    <location>
        <begin position="196"/>
        <end position="231"/>
    </location>
</feature>
<keyword evidence="8" id="KW-1185">Reference proteome</keyword>
<dbReference type="InterPro" id="IPR059104">
    <property type="entry name" value="Beta-prop_EIPR1-like"/>
</dbReference>
<dbReference type="Gene3D" id="2.130.10.10">
    <property type="entry name" value="YVTN repeat-like/Quinoprotein amine dehydrogenase"/>
    <property type="match status" value="1"/>
</dbReference>
<dbReference type="PANTHER" id="PTHR14205:SF15">
    <property type="entry name" value="EARP AND GARP COMPLEX-INTERACTING PROTEIN 1"/>
    <property type="match status" value="1"/>
</dbReference>
<feature type="repeat" description="WD" evidence="4">
    <location>
        <begin position="242"/>
        <end position="274"/>
    </location>
</feature>
<protein>
    <recommendedName>
        <fullName evidence="6">EIPR1-like beta-propeller domain-containing protein</fullName>
    </recommendedName>
</protein>
<comment type="similarity">
    <text evidence="1">Belongs to the WD repeat EIPR1 family.</text>
</comment>